<dbReference type="FunFam" id="3.40.640.10:FF:000080">
    <property type="entry name" value="Aminotransferase, putative"/>
    <property type="match status" value="1"/>
</dbReference>
<evidence type="ECO:0000313" key="3">
    <source>
        <dbReference type="Proteomes" id="UP000469558"/>
    </source>
</evidence>
<dbReference type="Proteomes" id="UP000469558">
    <property type="component" value="Unassembled WGS sequence"/>
</dbReference>
<dbReference type="InterPro" id="IPR015424">
    <property type="entry name" value="PyrdxlP-dep_Trfase"/>
</dbReference>
<comment type="caution">
    <text evidence="2">The sequence shown here is derived from an EMBL/GenBank/DDBJ whole genome shotgun (WGS) entry which is preliminary data.</text>
</comment>
<dbReference type="GO" id="GO:0047536">
    <property type="term" value="F:2-aminoadipate transaminase activity"/>
    <property type="evidence" value="ECO:0007669"/>
    <property type="project" value="TreeGrafter"/>
</dbReference>
<reference evidence="2 3" key="1">
    <citation type="submission" date="2018-05" db="EMBL/GenBank/DDBJ databases">
        <title>Genome sequencing and assembly of the regulated plant pathogen Lachnellula willkommii and related sister species for the development of diagnostic species identification markers.</title>
        <authorList>
            <person name="Giroux E."/>
            <person name="Bilodeau G."/>
        </authorList>
    </citation>
    <scope>NUCLEOTIDE SEQUENCE [LARGE SCALE GENOMIC DNA]</scope>
    <source>
        <strain evidence="2 3">CBS 268.59</strain>
    </source>
</reference>
<dbReference type="Gene3D" id="3.90.1150.10">
    <property type="entry name" value="Aspartate Aminotransferase, domain 1"/>
    <property type="match status" value="1"/>
</dbReference>
<gene>
    <name evidence="2" type="primary">YER152C_1</name>
    <name evidence="2" type="ORF">LSUE1_G010204</name>
</gene>
<dbReference type="CDD" id="cd00609">
    <property type="entry name" value="AAT_like"/>
    <property type="match status" value="1"/>
</dbReference>
<sequence>RAISLLPAAILETIIKELLQRPDAAIKALLYGLSAGYNGLRYKVSQWLTENYKPRDRITPDRILISCGASHNLASILQMFSDPLYTRGIWMIEPTYFLACDIFANAGFQGRLHGVPEDDEGVDVEFLRSALRKEDRGHHGSEHRVKKGNKFYKHFIYCVPTFSNPSSKTMSLSRRKKLVEIAREFDALVVTDDCYDFLRWPEDNSIEQTELGPCPPRLVDIDRSMEGCSKFGNTVSNGTFSKLIGPGVRVGWAEGTSSFVGALAAAGANQSGGNPSQLSSSFAHRLLERGVLQQHIATVLIPAYRRRYSILMGSIRRHLVPLGVKVLSGAPYRTPSKTESNGEDHVEVGGFFTYITFPHDLPTADVLADEASARFSVHFAYGKMFEVEGDNESGVRKGNDFRHAARLCWAWESENFLAEGPERLAELILSLRNDEC</sequence>
<organism evidence="2 3">
    <name type="scientific">Lachnellula suecica</name>
    <dbReference type="NCBI Taxonomy" id="602035"/>
    <lineage>
        <taxon>Eukaryota</taxon>
        <taxon>Fungi</taxon>
        <taxon>Dikarya</taxon>
        <taxon>Ascomycota</taxon>
        <taxon>Pezizomycotina</taxon>
        <taxon>Leotiomycetes</taxon>
        <taxon>Helotiales</taxon>
        <taxon>Lachnaceae</taxon>
        <taxon>Lachnellula</taxon>
    </lineage>
</organism>
<dbReference type="SUPFAM" id="SSF53383">
    <property type="entry name" value="PLP-dependent transferases"/>
    <property type="match status" value="1"/>
</dbReference>
<feature type="non-terminal residue" evidence="2">
    <location>
        <position position="1"/>
    </location>
</feature>
<evidence type="ECO:0000259" key="1">
    <source>
        <dbReference type="Pfam" id="PF00155"/>
    </source>
</evidence>
<evidence type="ECO:0000313" key="2">
    <source>
        <dbReference type="EMBL" id="TVY53571.1"/>
    </source>
</evidence>
<dbReference type="GO" id="GO:0030170">
    <property type="term" value="F:pyridoxal phosphate binding"/>
    <property type="evidence" value="ECO:0007669"/>
    <property type="project" value="InterPro"/>
</dbReference>
<proteinExistence type="predicted"/>
<name>A0A8T9BQN2_9HELO</name>
<dbReference type="PANTHER" id="PTHR42858">
    <property type="entry name" value="AMINOTRANSFERASE"/>
    <property type="match status" value="1"/>
</dbReference>
<dbReference type="EMBL" id="QGMK01003245">
    <property type="protein sequence ID" value="TVY53571.1"/>
    <property type="molecule type" value="Genomic_DNA"/>
</dbReference>
<accession>A0A8T9BQN2</accession>
<dbReference type="Gene3D" id="3.40.640.10">
    <property type="entry name" value="Type I PLP-dependent aspartate aminotransferase-like (Major domain)"/>
    <property type="match status" value="1"/>
</dbReference>
<dbReference type="PANTHER" id="PTHR42858:SF1">
    <property type="entry name" value="LD15494P"/>
    <property type="match status" value="1"/>
</dbReference>
<dbReference type="InterPro" id="IPR015422">
    <property type="entry name" value="PyrdxlP-dep_Trfase_small"/>
</dbReference>
<dbReference type="Pfam" id="PF00155">
    <property type="entry name" value="Aminotran_1_2"/>
    <property type="match status" value="1"/>
</dbReference>
<dbReference type="OrthoDB" id="7042322at2759"/>
<feature type="domain" description="Aminotransferase class I/classII large" evidence="1">
    <location>
        <begin position="23"/>
        <end position="275"/>
    </location>
</feature>
<dbReference type="AlphaFoldDB" id="A0A8T9BQN2"/>
<dbReference type="InterPro" id="IPR004839">
    <property type="entry name" value="Aminotransferase_I/II_large"/>
</dbReference>
<dbReference type="InterPro" id="IPR015421">
    <property type="entry name" value="PyrdxlP-dep_Trfase_major"/>
</dbReference>
<protein>
    <recommendedName>
        <fullName evidence="1">Aminotransferase class I/classII large domain-containing protein</fullName>
    </recommendedName>
</protein>
<keyword evidence="3" id="KW-1185">Reference proteome</keyword>